<dbReference type="PIRSF" id="PIRSF016262">
    <property type="entry name" value="LPLase"/>
    <property type="match status" value="1"/>
</dbReference>
<feature type="domain" description="BPL/LPL catalytic" evidence="11">
    <location>
        <begin position="32"/>
        <end position="210"/>
    </location>
</feature>
<dbReference type="InterPro" id="IPR000544">
    <property type="entry name" value="Octanoyltransferase"/>
</dbReference>
<dbReference type="SUPFAM" id="SSF55681">
    <property type="entry name" value="Class II aaRS and biotin synthetases"/>
    <property type="match status" value="1"/>
</dbReference>
<evidence type="ECO:0000256" key="6">
    <source>
        <dbReference type="HAMAP-Rule" id="MF_00013"/>
    </source>
</evidence>
<dbReference type="Pfam" id="PF21948">
    <property type="entry name" value="LplA-B_cat"/>
    <property type="match status" value="1"/>
</dbReference>
<evidence type="ECO:0000256" key="5">
    <source>
        <dbReference type="ARBA" id="ARBA00024732"/>
    </source>
</evidence>
<dbReference type="AlphaFoldDB" id="A0A3G2I696"/>
<dbReference type="HAMAP" id="MF_00013">
    <property type="entry name" value="LipB"/>
    <property type="match status" value="1"/>
</dbReference>
<dbReference type="NCBIfam" id="NF010922">
    <property type="entry name" value="PRK14342.1"/>
    <property type="match status" value="1"/>
</dbReference>
<keyword evidence="2 6" id="KW-0963">Cytoplasm</keyword>
<evidence type="ECO:0000256" key="8">
    <source>
        <dbReference type="PIRSR" id="PIRSR016262-1"/>
    </source>
</evidence>
<dbReference type="RefSeq" id="WP_158361373.1">
    <property type="nucleotide sequence ID" value="NZ_CP032759.1"/>
</dbReference>
<sequence length="218" mass="25512">MNNKIIFFRNFGLKNWIEMFNKMHFFTEIRNINTFDEIWFLEHYPIFTQGLLRKKNATICNNTINNIPVVTTDRGGQITYHGPGQQILYFLIDLKRRKITIRDLINIMHTLIVETLNYFSIKANIKSKSPGVYVNDQKISSLGLRVKKGFTLHGLSLNVDMDLTPFNYINPCGDINIKMTQVKEFNSFLTLKEIRVILIKKLSYLLNVSIIEKKFSIK</sequence>
<feature type="binding site" evidence="6 9">
    <location>
        <begin position="154"/>
        <end position="156"/>
    </location>
    <ligand>
        <name>substrate</name>
    </ligand>
</feature>
<dbReference type="GO" id="GO:0033819">
    <property type="term" value="F:lipoyl(octanoyl) transferase activity"/>
    <property type="evidence" value="ECO:0007669"/>
    <property type="project" value="UniProtKB-EC"/>
</dbReference>
<comment type="function">
    <text evidence="5 6 7">Catalyzes the transfer of endogenously produced octanoic acid from octanoyl-acyl-carrier-protein onto the lipoyl domains of lipoate-dependent enzymes. Lipoyl-ACP can also act as a substrate although octanoyl-ACP is likely to be the physiological substrate.</text>
</comment>
<keyword evidence="3 6" id="KW-0808">Transferase</keyword>
<dbReference type="GO" id="GO:0005737">
    <property type="term" value="C:cytoplasm"/>
    <property type="evidence" value="ECO:0007669"/>
    <property type="project" value="UniProtKB-SubCell"/>
</dbReference>
<comment type="catalytic activity">
    <reaction evidence="6 7">
        <text>octanoyl-[ACP] + L-lysyl-[protein] = N(6)-octanoyl-L-lysyl-[protein] + holo-[ACP] + H(+)</text>
        <dbReference type="Rhea" id="RHEA:17665"/>
        <dbReference type="Rhea" id="RHEA-COMP:9636"/>
        <dbReference type="Rhea" id="RHEA-COMP:9685"/>
        <dbReference type="Rhea" id="RHEA-COMP:9752"/>
        <dbReference type="Rhea" id="RHEA-COMP:9928"/>
        <dbReference type="ChEBI" id="CHEBI:15378"/>
        <dbReference type="ChEBI" id="CHEBI:29969"/>
        <dbReference type="ChEBI" id="CHEBI:64479"/>
        <dbReference type="ChEBI" id="CHEBI:78463"/>
        <dbReference type="ChEBI" id="CHEBI:78809"/>
        <dbReference type="EC" id="2.3.1.181"/>
    </reaction>
</comment>
<dbReference type="EC" id="2.3.1.181" evidence="6 7"/>
<organism evidence="12 13">
    <name type="scientific">Buchnera aphidicola subsp. Rhopalosiphum maidis</name>
    <dbReference type="NCBI Taxonomy" id="118109"/>
    <lineage>
        <taxon>Bacteria</taxon>
        <taxon>Pseudomonadati</taxon>
        <taxon>Pseudomonadota</taxon>
        <taxon>Gammaproteobacteria</taxon>
        <taxon>Enterobacterales</taxon>
        <taxon>Erwiniaceae</taxon>
        <taxon>Buchnera</taxon>
    </lineage>
</organism>
<reference evidence="12 13" key="1">
    <citation type="submission" date="2018-10" db="EMBL/GenBank/DDBJ databases">
        <title>Genome sequence of the corn leaf aphid (Rhopalosiphum maidis Fitch).</title>
        <authorList>
            <person name="Chen W."/>
            <person name="Shakir S."/>
            <person name="Bigham M."/>
            <person name="Fei Z."/>
            <person name="Jander G."/>
        </authorList>
    </citation>
    <scope>NUCLEOTIDE SEQUENCE [LARGE SCALE GENOMIC DNA]</scope>
    <source>
        <strain evidence="12 13">BTI</strain>
    </source>
</reference>
<gene>
    <name evidence="6 12" type="primary">lipB</name>
    <name evidence="12" type="ORF">D8S97_02410</name>
</gene>
<dbReference type="GO" id="GO:0009249">
    <property type="term" value="P:protein lipoylation"/>
    <property type="evidence" value="ECO:0007669"/>
    <property type="project" value="InterPro"/>
</dbReference>
<evidence type="ECO:0000256" key="2">
    <source>
        <dbReference type="ARBA" id="ARBA00022490"/>
    </source>
</evidence>
<dbReference type="Proteomes" id="UP000271533">
    <property type="component" value="Chromosome"/>
</dbReference>
<proteinExistence type="inferred from homology"/>
<keyword evidence="4 6" id="KW-0012">Acyltransferase</keyword>
<evidence type="ECO:0000256" key="3">
    <source>
        <dbReference type="ARBA" id="ARBA00022679"/>
    </source>
</evidence>
<evidence type="ECO:0000256" key="10">
    <source>
        <dbReference type="PIRSR" id="PIRSR016262-3"/>
    </source>
</evidence>
<feature type="site" description="Lowers pKa of active site Cys" evidence="6 10">
    <location>
        <position position="138"/>
    </location>
</feature>
<comment type="miscellaneous">
    <text evidence="6">In the reaction, the free carboxyl group of octanoic acid is attached via an amide linkage to the epsilon-amino group of a specific lysine residue of lipoyl domains of lipoate-dependent enzymes.</text>
</comment>
<dbReference type="CDD" id="cd16444">
    <property type="entry name" value="LipB"/>
    <property type="match status" value="1"/>
</dbReference>
<feature type="binding site" evidence="6 9">
    <location>
        <begin position="141"/>
        <end position="143"/>
    </location>
    <ligand>
        <name>substrate</name>
    </ligand>
</feature>
<evidence type="ECO:0000313" key="12">
    <source>
        <dbReference type="EMBL" id="AYN24930.1"/>
    </source>
</evidence>
<evidence type="ECO:0000256" key="1">
    <source>
        <dbReference type="ARBA" id="ARBA00004821"/>
    </source>
</evidence>
<protein>
    <recommendedName>
        <fullName evidence="6 7">Octanoyltransferase</fullName>
        <ecNumber evidence="6 7">2.3.1.181</ecNumber>
    </recommendedName>
    <alternativeName>
        <fullName evidence="6">Lipoate-protein ligase B</fullName>
    </alternativeName>
    <alternativeName>
        <fullName evidence="6">Lipoyl/octanoyl transferase</fullName>
    </alternativeName>
    <alternativeName>
        <fullName evidence="6">Octanoyl-[acyl-carrier-protein]-protein N-octanoyltransferase</fullName>
    </alternativeName>
</protein>
<dbReference type="InterPro" id="IPR045864">
    <property type="entry name" value="aa-tRNA-synth_II/BPL/LPL"/>
</dbReference>
<evidence type="ECO:0000313" key="13">
    <source>
        <dbReference type="Proteomes" id="UP000271533"/>
    </source>
</evidence>
<evidence type="ECO:0000256" key="9">
    <source>
        <dbReference type="PIRSR" id="PIRSR016262-2"/>
    </source>
</evidence>
<accession>A0A3G2I696</accession>
<comment type="pathway">
    <text evidence="1 6 7">Protein modification; protein lipoylation via endogenous pathway; protein N(6)-(lipoyl)lysine from octanoyl-[acyl-carrier-protein]: step 1/2.</text>
</comment>
<comment type="similarity">
    <text evidence="6 7">Belongs to the LipB family.</text>
</comment>
<dbReference type="PANTHER" id="PTHR10993:SF7">
    <property type="entry name" value="LIPOYLTRANSFERASE 2, MITOCHONDRIAL-RELATED"/>
    <property type="match status" value="1"/>
</dbReference>
<evidence type="ECO:0000259" key="11">
    <source>
        <dbReference type="PROSITE" id="PS51733"/>
    </source>
</evidence>
<dbReference type="PROSITE" id="PS01313">
    <property type="entry name" value="LIPB"/>
    <property type="match status" value="1"/>
</dbReference>
<evidence type="ECO:0000256" key="7">
    <source>
        <dbReference type="PIRNR" id="PIRNR016262"/>
    </source>
</evidence>
<dbReference type="NCBIfam" id="TIGR00214">
    <property type="entry name" value="lipB"/>
    <property type="match status" value="1"/>
</dbReference>
<dbReference type="PANTHER" id="PTHR10993">
    <property type="entry name" value="OCTANOYLTRANSFERASE"/>
    <property type="match status" value="1"/>
</dbReference>
<comment type="subcellular location">
    <subcellularLocation>
        <location evidence="6">Cytoplasm</location>
    </subcellularLocation>
</comment>
<dbReference type="PROSITE" id="PS51733">
    <property type="entry name" value="BPL_LPL_CATALYTIC"/>
    <property type="match status" value="1"/>
</dbReference>
<dbReference type="InterPro" id="IPR004143">
    <property type="entry name" value="BPL_LPL_catalytic"/>
</dbReference>
<dbReference type="FunFam" id="3.30.930.10:FF:000020">
    <property type="entry name" value="Octanoyltransferase"/>
    <property type="match status" value="1"/>
</dbReference>
<dbReference type="UniPathway" id="UPA00538">
    <property type="reaction ID" value="UER00592"/>
</dbReference>
<evidence type="ECO:0000256" key="4">
    <source>
        <dbReference type="ARBA" id="ARBA00023315"/>
    </source>
</evidence>
<name>A0A3G2I696_BUCRM</name>
<feature type="binding site" evidence="6 9">
    <location>
        <begin position="74"/>
        <end position="81"/>
    </location>
    <ligand>
        <name>substrate</name>
    </ligand>
</feature>
<dbReference type="InterPro" id="IPR020605">
    <property type="entry name" value="Octanoyltransferase_CS"/>
</dbReference>
<dbReference type="EMBL" id="CP032759">
    <property type="protein sequence ID" value="AYN24930.1"/>
    <property type="molecule type" value="Genomic_DNA"/>
</dbReference>
<dbReference type="Gene3D" id="3.30.930.10">
    <property type="entry name" value="Bira Bifunctional Protein, Domain 2"/>
    <property type="match status" value="1"/>
</dbReference>
<feature type="active site" description="Acyl-thioester intermediate" evidence="6 8">
    <location>
        <position position="172"/>
    </location>
</feature>
<dbReference type="OrthoDB" id="9787061at2"/>